<dbReference type="PANTHER" id="PTHR32114:SF2">
    <property type="entry name" value="ABC TRANSPORTER ABCH.3"/>
    <property type="match status" value="1"/>
</dbReference>
<sequence length="1024" mass="107506">MRIHRVEIEGFGPFRGRQIVDLDAYAADGLFLIGGRTGAGKSSILDAVAFAIFGAVPRYEGGEKRLRSDHCAPDDPTLVSVELTSGDTRWRIERSPEYERPKKRGEGMTTSPATARMGEVAGGDVVWRAAKDRDVATLVAEEIGLTKDQFLQVILLAQGRFAEFLLAGNNDRQKLLRTLFGSRRFEDYEKEIERRRVDAEAAVADGRRTLDAVLVHAEALAAQLSARGGADGPGPGEGSDDPGADEALVAPGDGGVGPAGDRPAPGTTSASAEEHRLADLAHAESRARHEIETAEAAEAEARRRRDAASTAYDRLRADREKQTQRDRLRATLDALEARADEIDVARDQLGAARRAESVRGAIDAATRALAAAAAAADAVDAARRAWSAVSDDGDHDPAALDAIAAEAQQHIGEWQPARDVERGIAAKERALAELRADEQAQAQALAELATALTAIPAERARLDEAATVAATAAAGAVHAADRVASLSAQLDAAREGVRLAEAYAQASQAADAALRAREAADAHLADLHRRRLGGIAGELAAKLVDGQACVVCGATAHPSPAPRADDHVTADEIDAAEESKSAASRAELAASDARRDAQRALADAEARAGGRAVGPVEDDLVQARAERDAADAASAELSRLEAAKHELVAREQRLDREREEADTARAERAAAIRSLDDELARDRAAVGAACGDAPSIAARIDAERDRAAAATGLAQALRAAARAEEVATDAADAVAEAATAAGFLDVESARAAILDAERQEALDSRIAGHDADLRNTKATLVDLELLVLPEEPVDVDAAAHALADAAADLDHAVARLAAMRQLATGLADALAHAEDAYAAIADAAREASVVRALADAVAGRNMKKMDLETFVLAAELEGIVEAANRRLADMSAGRYALQHTDALAYRNAASGLGLEVMDRYTGQARPPRSLSGGETFLASLALALGLAEVVTNRAGGITLDTLFIDEGFGSLDAETLEVAMRTLDGLREGGRTVGIISHVEAMKEQIPAQLRVERSPQGWSTVTQ</sequence>
<keyword evidence="8" id="KW-1185">Reference proteome</keyword>
<feature type="coiled-coil region" evidence="4">
    <location>
        <begin position="280"/>
        <end position="345"/>
    </location>
</feature>
<dbReference type="EMBL" id="BAABKO010000005">
    <property type="protein sequence ID" value="GAA4780021.1"/>
    <property type="molecule type" value="Genomic_DNA"/>
</dbReference>
<proteinExistence type="inferred from homology"/>
<name>A0ABP9AE30_9MICO</name>
<organism evidence="7 8">
    <name type="scientific">Microbacterium gilvum</name>
    <dbReference type="NCBI Taxonomy" id="1336204"/>
    <lineage>
        <taxon>Bacteria</taxon>
        <taxon>Bacillati</taxon>
        <taxon>Actinomycetota</taxon>
        <taxon>Actinomycetes</taxon>
        <taxon>Micrococcales</taxon>
        <taxon>Microbacteriaceae</taxon>
        <taxon>Microbacterium</taxon>
    </lineage>
</organism>
<dbReference type="PANTHER" id="PTHR32114">
    <property type="entry name" value="ABC TRANSPORTER ABCH.3"/>
    <property type="match status" value="1"/>
</dbReference>
<dbReference type="InterPro" id="IPR038729">
    <property type="entry name" value="Rad50/SbcC_AAA"/>
</dbReference>
<protein>
    <recommendedName>
        <fullName evidence="3">Nuclease SbcCD subunit C</fullName>
    </recommendedName>
</protein>
<evidence type="ECO:0000256" key="3">
    <source>
        <dbReference type="ARBA" id="ARBA00013368"/>
    </source>
</evidence>
<keyword evidence="4" id="KW-0175">Coiled coil</keyword>
<evidence type="ECO:0000256" key="2">
    <source>
        <dbReference type="ARBA" id="ARBA00011322"/>
    </source>
</evidence>
<dbReference type="Pfam" id="PF13558">
    <property type="entry name" value="SbcC_Walker_B"/>
    <property type="match status" value="1"/>
</dbReference>
<reference evidence="8" key="1">
    <citation type="journal article" date="2019" name="Int. J. Syst. Evol. Microbiol.">
        <title>The Global Catalogue of Microorganisms (GCM) 10K type strain sequencing project: providing services to taxonomists for standard genome sequencing and annotation.</title>
        <authorList>
            <consortium name="The Broad Institute Genomics Platform"/>
            <consortium name="The Broad Institute Genome Sequencing Center for Infectious Disease"/>
            <person name="Wu L."/>
            <person name="Ma J."/>
        </authorList>
    </citation>
    <scope>NUCLEOTIDE SEQUENCE [LARGE SCALE GENOMIC DNA]</scope>
    <source>
        <strain evidence="8">JCM 18537</strain>
    </source>
</reference>
<feature type="domain" description="Rad50/SbcC-type AAA" evidence="6">
    <location>
        <begin position="5"/>
        <end position="194"/>
    </location>
</feature>
<evidence type="ECO:0000313" key="7">
    <source>
        <dbReference type="EMBL" id="GAA4780021.1"/>
    </source>
</evidence>
<evidence type="ECO:0000256" key="1">
    <source>
        <dbReference type="ARBA" id="ARBA00006930"/>
    </source>
</evidence>
<feature type="coiled-coil region" evidence="4">
    <location>
        <begin position="623"/>
        <end position="674"/>
    </location>
</feature>
<dbReference type="SUPFAM" id="SSF52540">
    <property type="entry name" value="P-loop containing nucleoside triphosphate hydrolases"/>
    <property type="match status" value="1"/>
</dbReference>
<gene>
    <name evidence="7" type="ORF">GCM10023351_26280</name>
</gene>
<comment type="caution">
    <text evidence="7">The sequence shown here is derived from an EMBL/GenBank/DDBJ whole genome shotgun (WGS) entry which is preliminary data.</text>
</comment>
<dbReference type="Pfam" id="PF13476">
    <property type="entry name" value="AAA_23"/>
    <property type="match status" value="1"/>
</dbReference>
<evidence type="ECO:0000259" key="6">
    <source>
        <dbReference type="Pfam" id="PF13476"/>
    </source>
</evidence>
<comment type="subunit">
    <text evidence="2">Heterodimer of SbcC and SbcD.</text>
</comment>
<comment type="similarity">
    <text evidence="1">Belongs to the SMC family. SbcC subfamily.</text>
</comment>
<accession>A0ABP9AE30</accession>
<dbReference type="RefSeq" id="WP_345439937.1">
    <property type="nucleotide sequence ID" value="NZ_BAABKO010000005.1"/>
</dbReference>
<dbReference type="Gene3D" id="3.40.50.300">
    <property type="entry name" value="P-loop containing nucleotide triphosphate hydrolases"/>
    <property type="match status" value="2"/>
</dbReference>
<dbReference type="Proteomes" id="UP001501645">
    <property type="component" value="Unassembled WGS sequence"/>
</dbReference>
<evidence type="ECO:0000313" key="8">
    <source>
        <dbReference type="Proteomes" id="UP001501645"/>
    </source>
</evidence>
<feature type="region of interest" description="Disordered" evidence="5">
    <location>
        <begin position="226"/>
        <end position="273"/>
    </location>
</feature>
<evidence type="ECO:0000256" key="5">
    <source>
        <dbReference type="SAM" id="MobiDB-lite"/>
    </source>
</evidence>
<dbReference type="InterPro" id="IPR027417">
    <property type="entry name" value="P-loop_NTPase"/>
</dbReference>
<evidence type="ECO:0000256" key="4">
    <source>
        <dbReference type="SAM" id="Coils"/>
    </source>
</evidence>